<dbReference type="GO" id="GO:0016757">
    <property type="term" value="F:glycosyltransferase activity"/>
    <property type="evidence" value="ECO:0007669"/>
    <property type="project" value="UniProtKB-KW"/>
</dbReference>
<reference evidence="2 3" key="1">
    <citation type="submission" date="2017-06" db="EMBL/GenBank/DDBJ databases">
        <title>Draft genome sequence of a variant of Elsinoe murrayae.</title>
        <authorList>
            <person name="Cheng Q."/>
        </authorList>
    </citation>
    <scope>NUCLEOTIDE SEQUENCE [LARGE SCALE GENOMIC DNA]</scope>
    <source>
        <strain evidence="2 3">CQ-2017a</strain>
    </source>
</reference>
<name>A0A2K1QSD8_9PEZI</name>
<protein>
    <submittedName>
        <fullName evidence="2">Procollagen galactosyltransferase 1</fullName>
    </submittedName>
</protein>
<accession>A0A2K1QSD8</accession>
<dbReference type="AlphaFoldDB" id="A0A2K1QSD8"/>
<dbReference type="InParanoid" id="A0A2K1QSD8"/>
<keyword evidence="2" id="KW-0328">Glycosyltransferase</keyword>
<comment type="caution">
    <text evidence="2">The sequence shown here is derived from an EMBL/GenBank/DDBJ whole genome shotgun (WGS) entry which is preliminary data.</text>
</comment>
<evidence type="ECO:0000256" key="1">
    <source>
        <dbReference type="SAM" id="SignalP"/>
    </source>
</evidence>
<keyword evidence="1" id="KW-0732">Signal</keyword>
<organism evidence="2 3">
    <name type="scientific">Sphaceloma murrayae</name>
    <dbReference type="NCBI Taxonomy" id="2082308"/>
    <lineage>
        <taxon>Eukaryota</taxon>
        <taxon>Fungi</taxon>
        <taxon>Dikarya</taxon>
        <taxon>Ascomycota</taxon>
        <taxon>Pezizomycotina</taxon>
        <taxon>Dothideomycetes</taxon>
        <taxon>Dothideomycetidae</taxon>
        <taxon>Myriangiales</taxon>
        <taxon>Elsinoaceae</taxon>
        <taxon>Sphaceloma</taxon>
    </lineage>
</organism>
<proteinExistence type="predicted"/>
<dbReference type="Proteomes" id="UP000243797">
    <property type="component" value="Unassembled WGS sequence"/>
</dbReference>
<feature type="chain" id="PRO_5014459109" evidence="1">
    <location>
        <begin position="23"/>
        <end position="167"/>
    </location>
</feature>
<evidence type="ECO:0000313" key="3">
    <source>
        <dbReference type="Proteomes" id="UP000243797"/>
    </source>
</evidence>
<dbReference type="EMBL" id="NKHZ01000047">
    <property type="protein sequence ID" value="PNS17965.1"/>
    <property type="molecule type" value="Genomic_DNA"/>
</dbReference>
<gene>
    <name evidence="2" type="ORF">CAC42_3924</name>
</gene>
<feature type="signal peptide" evidence="1">
    <location>
        <begin position="1"/>
        <end position="22"/>
    </location>
</feature>
<sequence length="167" mass="18541">MPRTGIVVASALLAATIMYFELAPVLESSRSIIDSHTRPANATLGFGSIYAVSIPGSPRLESLLEAINVTGLEVRVPDLPDWTQEQVDYFRDDGHPDRSVILKGSIRAWMSHIAVLEEFLRGVAETALIIEDDVDWDIRLKTKQIPATAAALRRLTDRWQAPYWGSL</sequence>
<keyword evidence="3" id="KW-1185">Reference proteome</keyword>
<dbReference type="OrthoDB" id="47375at2759"/>
<dbReference type="STRING" id="2082308.A0A2K1QSD8"/>
<evidence type="ECO:0000313" key="2">
    <source>
        <dbReference type="EMBL" id="PNS17965.1"/>
    </source>
</evidence>
<keyword evidence="2" id="KW-0808">Transferase</keyword>